<accession>A0A316WAJ1</accession>
<protein>
    <submittedName>
        <fullName evidence="1">Transposase</fullName>
    </submittedName>
</protein>
<proteinExistence type="predicted"/>
<organism evidence="1 2">
    <name type="scientific">Chryseobacterium viscerum</name>
    <dbReference type="NCBI Taxonomy" id="1037377"/>
    <lineage>
        <taxon>Bacteria</taxon>
        <taxon>Pseudomonadati</taxon>
        <taxon>Bacteroidota</taxon>
        <taxon>Flavobacteriia</taxon>
        <taxon>Flavobacteriales</taxon>
        <taxon>Weeksellaceae</taxon>
        <taxon>Chryseobacterium group</taxon>
        <taxon>Chryseobacterium</taxon>
    </lineage>
</organism>
<gene>
    <name evidence="1" type="ORF">C1634_025450</name>
</gene>
<dbReference type="Proteomes" id="UP000236413">
    <property type="component" value="Unassembled WGS sequence"/>
</dbReference>
<dbReference type="EMBL" id="PPEG02000018">
    <property type="protein sequence ID" value="PWN57919.1"/>
    <property type="molecule type" value="Genomic_DNA"/>
</dbReference>
<sequence>MKFKNIHIGEEIRLKVVEYNIDASRIAIYLKCGMDEIENFYKCQDMNTTDLMRWSKLLRYDFFRLYSQHIILYAPKSKNITLEKNTITFKKNIYTKDLIDFILEVIENGIKTRQQVIDEYKIPKTTLYKWISKYKK</sequence>
<dbReference type="Gene3D" id="1.10.10.60">
    <property type="entry name" value="Homeodomain-like"/>
    <property type="match status" value="1"/>
</dbReference>
<dbReference type="SUPFAM" id="SSF46689">
    <property type="entry name" value="Homeodomain-like"/>
    <property type="match status" value="1"/>
</dbReference>
<dbReference type="RefSeq" id="WP_103234910.1">
    <property type="nucleotide sequence ID" value="NZ_PPEG02000018.1"/>
</dbReference>
<evidence type="ECO:0000313" key="2">
    <source>
        <dbReference type="Proteomes" id="UP000236413"/>
    </source>
</evidence>
<dbReference type="AlphaFoldDB" id="A0A316WAJ1"/>
<comment type="caution">
    <text evidence="1">The sequence shown here is derived from an EMBL/GenBank/DDBJ whole genome shotgun (WGS) entry which is preliminary data.</text>
</comment>
<name>A0A316WAJ1_9FLAO</name>
<evidence type="ECO:0000313" key="1">
    <source>
        <dbReference type="EMBL" id="PWN57919.1"/>
    </source>
</evidence>
<dbReference type="InterPro" id="IPR009057">
    <property type="entry name" value="Homeodomain-like_sf"/>
</dbReference>
<reference evidence="1 2" key="1">
    <citation type="submission" date="2018-04" db="EMBL/GenBank/DDBJ databases">
        <title>Chryseobacterium oncorhynchi 701B-08T from rainbow trout, and Chryseobacterium viscerum 687B-08T from diseased fish.</title>
        <authorList>
            <person name="Jeong J.-J."/>
            <person name="Lee Y.J."/>
            <person name="Pathiraja D."/>
            <person name="Park B."/>
            <person name="Choi I.-G."/>
            <person name="Kim K.D."/>
        </authorList>
    </citation>
    <scope>NUCLEOTIDE SEQUENCE [LARGE SCALE GENOMIC DNA]</scope>
    <source>
        <strain evidence="1 2">687B-08</strain>
    </source>
</reference>